<keyword evidence="9" id="KW-0539">Nucleus</keyword>
<dbReference type="InterPro" id="IPR013088">
    <property type="entry name" value="Znf_NHR/GATA"/>
</dbReference>
<sequence length="370" mass="42961">MSESLSSSPEFPSSESRNLCVFFDPRKCLVCYRPAYCNNYGALTCDACKMFFRRVVTEHLNYNCKHKNCCFLGYSEVSDSIPKCKSCRYQRCLDLGMNYAIREKKRLMQLQNRRDAEVAAIISGLLCQDSHRTQILTSCFTIMNPSLEEMVEKVNVKIHVKVPKESLRPQDWSFFALYTTVDFLLNLEFMKELQTSEKLILLRHSASKCSLFGGAMRTYREKKDRMTTVDGQDIYPDEMRKLLGYEKGTDEFLNRIRSFVVSKIVEMSVTAEECVLIGAIMFCNPALFYEPDNSRARSIVAAQQQKYSDTLFQYCIHTYQQNGPTRFTDLLSLCPIIQRNFEDLQYLTMVFRLAMKGTSMQFRKIVEELI</sequence>
<keyword evidence="2" id="KW-0479">Metal-binding</keyword>
<evidence type="ECO:0000259" key="11">
    <source>
        <dbReference type="PROSITE" id="PS51843"/>
    </source>
</evidence>
<dbReference type="Pfam" id="PF00104">
    <property type="entry name" value="Hormone_recep"/>
    <property type="match status" value="1"/>
</dbReference>
<dbReference type="Pfam" id="PF00105">
    <property type="entry name" value="zf-C4"/>
    <property type="match status" value="1"/>
</dbReference>
<dbReference type="Gene3D" id="1.10.565.10">
    <property type="entry name" value="Retinoid X Receptor"/>
    <property type="match status" value="1"/>
</dbReference>
<feature type="domain" description="Nuclear receptor" evidence="10">
    <location>
        <begin position="25"/>
        <end position="104"/>
    </location>
</feature>
<evidence type="ECO:0000256" key="6">
    <source>
        <dbReference type="ARBA" id="ARBA00023125"/>
    </source>
</evidence>
<evidence type="ECO:0000313" key="13">
    <source>
        <dbReference type="Proteomes" id="UP000483820"/>
    </source>
</evidence>
<dbReference type="GO" id="GO:0008270">
    <property type="term" value="F:zinc ion binding"/>
    <property type="evidence" value="ECO:0007669"/>
    <property type="project" value="UniProtKB-KW"/>
</dbReference>
<dbReference type="InterPro" id="IPR035500">
    <property type="entry name" value="NHR-like_dom_sf"/>
</dbReference>
<dbReference type="EMBL" id="WUAV01000005">
    <property type="protein sequence ID" value="KAF1754051.1"/>
    <property type="molecule type" value="Genomic_DNA"/>
</dbReference>
<dbReference type="PRINTS" id="PR00047">
    <property type="entry name" value="STROIDFINGER"/>
</dbReference>
<evidence type="ECO:0000256" key="4">
    <source>
        <dbReference type="ARBA" id="ARBA00022833"/>
    </source>
</evidence>
<dbReference type="InterPro" id="IPR000536">
    <property type="entry name" value="Nucl_hrmn_rcpt_lig-bd"/>
</dbReference>
<evidence type="ECO:0000256" key="7">
    <source>
        <dbReference type="ARBA" id="ARBA00023163"/>
    </source>
</evidence>
<evidence type="ECO:0000256" key="2">
    <source>
        <dbReference type="ARBA" id="ARBA00022723"/>
    </source>
</evidence>
<dbReference type="SUPFAM" id="SSF57716">
    <property type="entry name" value="Glucocorticoid receptor-like (DNA-binding domain)"/>
    <property type="match status" value="1"/>
</dbReference>
<evidence type="ECO:0000256" key="1">
    <source>
        <dbReference type="ARBA" id="ARBA00005993"/>
    </source>
</evidence>
<dbReference type="SUPFAM" id="SSF48508">
    <property type="entry name" value="Nuclear receptor ligand-binding domain"/>
    <property type="match status" value="1"/>
</dbReference>
<comment type="similarity">
    <text evidence="1">Belongs to the nuclear hormone receptor family.</text>
</comment>
<protein>
    <submittedName>
        <fullName evidence="12">Uncharacterized protein</fullName>
    </submittedName>
</protein>
<reference evidence="12 13" key="1">
    <citation type="submission" date="2019-12" db="EMBL/GenBank/DDBJ databases">
        <title>Chromosome-level assembly of the Caenorhabditis remanei genome.</title>
        <authorList>
            <person name="Teterina A.A."/>
            <person name="Willis J.H."/>
            <person name="Phillips P.C."/>
        </authorList>
    </citation>
    <scope>NUCLEOTIDE SEQUENCE [LARGE SCALE GENOMIC DNA]</scope>
    <source>
        <strain evidence="12 13">PX506</strain>
        <tissue evidence="12">Whole organism</tissue>
    </source>
</reference>
<feature type="domain" description="NR LBD" evidence="11">
    <location>
        <begin position="128"/>
        <end position="370"/>
    </location>
</feature>
<dbReference type="PROSITE" id="PS51843">
    <property type="entry name" value="NR_LBD"/>
    <property type="match status" value="1"/>
</dbReference>
<dbReference type="Proteomes" id="UP000483820">
    <property type="component" value="Chromosome V"/>
</dbReference>
<dbReference type="SMART" id="SM00430">
    <property type="entry name" value="HOLI"/>
    <property type="match status" value="1"/>
</dbReference>
<dbReference type="PANTHER" id="PTHR45886:SF5">
    <property type="entry name" value="NUCLEAR HORMONE RECEPTOR FAMILY"/>
    <property type="match status" value="1"/>
</dbReference>
<keyword evidence="4" id="KW-0862">Zinc</keyword>
<dbReference type="PROSITE" id="PS51030">
    <property type="entry name" value="NUCLEAR_REC_DBD_2"/>
    <property type="match status" value="1"/>
</dbReference>
<evidence type="ECO:0000256" key="5">
    <source>
        <dbReference type="ARBA" id="ARBA00023015"/>
    </source>
</evidence>
<organism evidence="12 13">
    <name type="scientific">Caenorhabditis remanei</name>
    <name type="common">Caenorhabditis vulgaris</name>
    <dbReference type="NCBI Taxonomy" id="31234"/>
    <lineage>
        <taxon>Eukaryota</taxon>
        <taxon>Metazoa</taxon>
        <taxon>Ecdysozoa</taxon>
        <taxon>Nematoda</taxon>
        <taxon>Chromadorea</taxon>
        <taxon>Rhabditida</taxon>
        <taxon>Rhabditina</taxon>
        <taxon>Rhabditomorpha</taxon>
        <taxon>Rhabditoidea</taxon>
        <taxon>Rhabditidae</taxon>
        <taxon>Peloderinae</taxon>
        <taxon>Caenorhabditis</taxon>
    </lineage>
</organism>
<gene>
    <name evidence="12" type="ORF">GCK72_020609</name>
</gene>
<evidence type="ECO:0000259" key="10">
    <source>
        <dbReference type="PROSITE" id="PS51030"/>
    </source>
</evidence>
<keyword evidence="5" id="KW-0805">Transcription regulation</keyword>
<dbReference type="AlphaFoldDB" id="A0A6A5GHG1"/>
<dbReference type="SMART" id="SM00399">
    <property type="entry name" value="ZnF_C4"/>
    <property type="match status" value="1"/>
</dbReference>
<dbReference type="Gene3D" id="3.30.50.10">
    <property type="entry name" value="Erythroid Transcription Factor GATA-1, subunit A"/>
    <property type="match status" value="1"/>
</dbReference>
<keyword evidence="6" id="KW-0238">DNA-binding</keyword>
<comment type="caution">
    <text evidence="12">The sequence shown here is derived from an EMBL/GenBank/DDBJ whole genome shotgun (WGS) entry which is preliminary data.</text>
</comment>
<keyword evidence="8" id="KW-0675">Receptor</keyword>
<dbReference type="InterPro" id="IPR001628">
    <property type="entry name" value="Znf_hrmn_rcpt"/>
</dbReference>
<dbReference type="KEGG" id="crq:GCK72_020609"/>
<dbReference type="RefSeq" id="XP_053582596.1">
    <property type="nucleotide sequence ID" value="XM_053733683.1"/>
</dbReference>
<name>A0A6A5GHG1_CAERE</name>
<evidence type="ECO:0000313" key="12">
    <source>
        <dbReference type="EMBL" id="KAF1754051.1"/>
    </source>
</evidence>
<dbReference type="PANTHER" id="PTHR45886">
    <property type="entry name" value="NUCLEAR HORMONE RECEPTOR FAMILY-RELATED-RELATED"/>
    <property type="match status" value="1"/>
</dbReference>
<dbReference type="CTD" id="9802083"/>
<dbReference type="GO" id="GO:0003700">
    <property type="term" value="F:DNA-binding transcription factor activity"/>
    <property type="evidence" value="ECO:0007669"/>
    <property type="project" value="InterPro"/>
</dbReference>
<dbReference type="GO" id="GO:0043565">
    <property type="term" value="F:sequence-specific DNA binding"/>
    <property type="evidence" value="ECO:0007669"/>
    <property type="project" value="InterPro"/>
</dbReference>
<dbReference type="GeneID" id="9802083"/>
<evidence type="ECO:0000256" key="8">
    <source>
        <dbReference type="ARBA" id="ARBA00023170"/>
    </source>
</evidence>
<evidence type="ECO:0000256" key="3">
    <source>
        <dbReference type="ARBA" id="ARBA00022771"/>
    </source>
</evidence>
<proteinExistence type="inferred from homology"/>
<accession>A0A6A5GHG1</accession>
<keyword evidence="3" id="KW-0863">Zinc-finger</keyword>
<evidence type="ECO:0000256" key="9">
    <source>
        <dbReference type="ARBA" id="ARBA00023242"/>
    </source>
</evidence>
<keyword evidence="7" id="KW-0804">Transcription</keyword>
<dbReference type="CDD" id="cd06157">
    <property type="entry name" value="NR_LBD"/>
    <property type="match status" value="1"/>
</dbReference>